<keyword evidence="4" id="KW-0540">Nuclease</keyword>
<dbReference type="GO" id="GO:0043137">
    <property type="term" value="P:DNA replication, removal of RNA primer"/>
    <property type="evidence" value="ECO:0007669"/>
    <property type="project" value="TreeGrafter"/>
</dbReference>
<comment type="similarity">
    <text evidence="2">Belongs to the RNase H family.</text>
</comment>
<dbReference type="SUPFAM" id="SSF53098">
    <property type="entry name" value="Ribonuclease H-like"/>
    <property type="match status" value="1"/>
</dbReference>
<evidence type="ECO:0000256" key="7">
    <source>
        <dbReference type="ARBA" id="ARBA00022801"/>
    </source>
</evidence>
<dbReference type="AlphaFoldDB" id="A0A1M2VJZ0"/>
<dbReference type="EMBL" id="MNAD01001099">
    <property type="protein sequence ID" value="OJT07924.1"/>
    <property type="molecule type" value="Genomic_DNA"/>
</dbReference>
<dbReference type="GO" id="GO:0046872">
    <property type="term" value="F:metal ion binding"/>
    <property type="evidence" value="ECO:0007669"/>
    <property type="project" value="UniProtKB-KW"/>
</dbReference>
<dbReference type="PANTHER" id="PTHR10642">
    <property type="entry name" value="RIBONUCLEASE H1"/>
    <property type="match status" value="1"/>
</dbReference>
<feature type="region of interest" description="Disordered" evidence="8">
    <location>
        <begin position="252"/>
        <end position="272"/>
    </location>
</feature>
<evidence type="ECO:0000256" key="2">
    <source>
        <dbReference type="ARBA" id="ARBA00005300"/>
    </source>
</evidence>
<evidence type="ECO:0000313" key="10">
    <source>
        <dbReference type="EMBL" id="OJT07924.1"/>
    </source>
</evidence>
<comment type="caution">
    <text evidence="10">The sequence shown here is derived from an EMBL/GenBank/DDBJ whole genome shotgun (WGS) entry which is preliminary data.</text>
</comment>
<evidence type="ECO:0000259" key="9">
    <source>
        <dbReference type="PROSITE" id="PS50879"/>
    </source>
</evidence>
<reference evidence="10 11" key="1">
    <citation type="submission" date="2016-10" db="EMBL/GenBank/DDBJ databases">
        <title>Genome sequence of the basidiomycete white-rot fungus Trametes pubescens.</title>
        <authorList>
            <person name="Makela M.R."/>
            <person name="Granchi Z."/>
            <person name="Peng M."/>
            <person name="De Vries R.P."/>
            <person name="Grigoriev I."/>
            <person name="Riley R."/>
            <person name="Hilden K."/>
        </authorList>
    </citation>
    <scope>NUCLEOTIDE SEQUENCE [LARGE SCALE GENOMIC DNA]</scope>
    <source>
        <strain evidence="10 11">FBCC735</strain>
    </source>
</reference>
<dbReference type="PROSITE" id="PS50879">
    <property type="entry name" value="RNASE_H_1"/>
    <property type="match status" value="1"/>
</dbReference>
<dbReference type="Proteomes" id="UP000184267">
    <property type="component" value="Unassembled WGS sequence"/>
</dbReference>
<dbReference type="GO" id="GO:0003676">
    <property type="term" value="F:nucleic acid binding"/>
    <property type="evidence" value="ECO:0007669"/>
    <property type="project" value="InterPro"/>
</dbReference>
<dbReference type="Gene3D" id="3.30.420.10">
    <property type="entry name" value="Ribonuclease H-like superfamily/Ribonuclease H"/>
    <property type="match status" value="1"/>
</dbReference>
<evidence type="ECO:0000256" key="3">
    <source>
        <dbReference type="ARBA" id="ARBA00012180"/>
    </source>
</evidence>
<feature type="domain" description="RNase H type-1" evidence="9">
    <location>
        <begin position="131"/>
        <end position="274"/>
    </location>
</feature>
<keyword evidence="11" id="KW-1185">Reference proteome</keyword>
<dbReference type="OrthoDB" id="407198at2759"/>
<dbReference type="InterPro" id="IPR036397">
    <property type="entry name" value="RNaseH_sf"/>
</dbReference>
<dbReference type="Pfam" id="PF00075">
    <property type="entry name" value="RNase_H"/>
    <property type="match status" value="1"/>
</dbReference>
<sequence length="440" mass="49599">MPKSILARLMKVLRKYMWDDKHNTPVSMAHLYLPFELGGLKLLDLEARNEAIDITWLKSYLSFGPCRPLWASVADAIFALNVPKDCRVKEDMRVSPFLQHWKPKVSSLPAELKDPEPVCNERLDMKLAQSELHELIIATDGSCIKNGERDAQAGAGLYVEEGHPLNRSVRLPLTLEQLNQTGEAIATFLASSTLEVGVNVLQETDSKTVMDALTKYRAKHEDTGFIMTKNGQLTCAILAALRARKAHTGFKWVKGHDGHPRNEGADKQAGAGALLPPDEDINLAAPEALRLSGAKLARTTQKIAYSAIRTRKEKTVPPRPSTVANIANIASELGEICKYQVRDDAIWLSLRKKDITREARQFMWKTIHDAFMVGRHWLRQSMPDPLRERATCKVCLELESMDHILFRCQAEGWETICSLFEEIWRHTGIDWPGMQWGTML</sequence>
<evidence type="ECO:0000256" key="1">
    <source>
        <dbReference type="ARBA" id="ARBA00000077"/>
    </source>
</evidence>
<feature type="compositionally biased region" description="Basic and acidic residues" evidence="8">
    <location>
        <begin position="254"/>
        <end position="266"/>
    </location>
</feature>
<dbReference type="InterPro" id="IPR012337">
    <property type="entry name" value="RNaseH-like_sf"/>
</dbReference>
<dbReference type="InterPro" id="IPR002156">
    <property type="entry name" value="RNaseH_domain"/>
</dbReference>
<comment type="catalytic activity">
    <reaction evidence="1">
        <text>Endonucleolytic cleavage to 5'-phosphomonoester.</text>
        <dbReference type="EC" id="3.1.26.4"/>
    </reaction>
</comment>
<keyword evidence="6" id="KW-0255">Endonuclease</keyword>
<dbReference type="EC" id="3.1.26.4" evidence="3"/>
<evidence type="ECO:0000256" key="6">
    <source>
        <dbReference type="ARBA" id="ARBA00022759"/>
    </source>
</evidence>
<dbReference type="InterPro" id="IPR050092">
    <property type="entry name" value="RNase_H"/>
</dbReference>
<keyword evidence="5" id="KW-0479">Metal-binding</keyword>
<evidence type="ECO:0000256" key="4">
    <source>
        <dbReference type="ARBA" id="ARBA00022722"/>
    </source>
</evidence>
<name>A0A1M2VJZ0_TRAPU</name>
<dbReference type="STRING" id="154538.A0A1M2VJZ0"/>
<protein>
    <recommendedName>
        <fullName evidence="3">ribonuclease H</fullName>
        <ecNumber evidence="3">3.1.26.4</ecNumber>
    </recommendedName>
</protein>
<dbReference type="GO" id="GO:0004523">
    <property type="term" value="F:RNA-DNA hybrid ribonuclease activity"/>
    <property type="evidence" value="ECO:0007669"/>
    <property type="project" value="UniProtKB-EC"/>
</dbReference>
<feature type="non-terminal residue" evidence="10">
    <location>
        <position position="440"/>
    </location>
</feature>
<evidence type="ECO:0000313" key="11">
    <source>
        <dbReference type="Proteomes" id="UP000184267"/>
    </source>
</evidence>
<evidence type="ECO:0000256" key="5">
    <source>
        <dbReference type="ARBA" id="ARBA00022723"/>
    </source>
</evidence>
<gene>
    <name evidence="10" type="ORF">TRAPUB_1181</name>
</gene>
<dbReference type="PANTHER" id="PTHR10642:SF26">
    <property type="entry name" value="RIBONUCLEASE H1"/>
    <property type="match status" value="1"/>
</dbReference>
<keyword evidence="7" id="KW-0378">Hydrolase</keyword>
<evidence type="ECO:0000256" key="8">
    <source>
        <dbReference type="SAM" id="MobiDB-lite"/>
    </source>
</evidence>
<accession>A0A1M2VJZ0</accession>
<organism evidence="10 11">
    <name type="scientific">Trametes pubescens</name>
    <name type="common">White-rot fungus</name>
    <dbReference type="NCBI Taxonomy" id="154538"/>
    <lineage>
        <taxon>Eukaryota</taxon>
        <taxon>Fungi</taxon>
        <taxon>Dikarya</taxon>
        <taxon>Basidiomycota</taxon>
        <taxon>Agaricomycotina</taxon>
        <taxon>Agaricomycetes</taxon>
        <taxon>Polyporales</taxon>
        <taxon>Polyporaceae</taxon>
        <taxon>Trametes</taxon>
    </lineage>
</organism>
<proteinExistence type="inferred from homology"/>